<evidence type="ECO:0000256" key="1">
    <source>
        <dbReference type="SAM" id="MobiDB-lite"/>
    </source>
</evidence>
<dbReference type="GeneID" id="34595456"/>
<name>A0A177FN17_9EURO</name>
<evidence type="ECO:0000313" key="3">
    <source>
        <dbReference type="EMBL" id="OAG45638.1"/>
    </source>
</evidence>
<dbReference type="CDD" id="cd12717">
    <property type="entry name" value="RRM_ETP1"/>
    <property type="match status" value="1"/>
</dbReference>
<dbReference type="RefSeq" id="XP_022517590.1">
    <property type="nucleotide sequence ID" value="XM_022650264.1"/>
</dbReference>
<dbReference type="InterPro" id="IPR034931">
    <property type="entry name" value="ETP1_RRM"/>
</dbReference>
<dbReference type="Pfam" id="PF07576">
    <property type="entry name" value="BRAP2"/>
    <property type="match status" value="1"/>
</dbReference>
<proteinExistence type="predicted"/>
<feature type="domain" description="BRCA1-associated 2/ETP1 RRM" evidence="2">
    <location>
        <begin position="194"/>
        <end position="269"/>
    </location>
</feature>
<feature type="region of interest" description="Disordered" evidence="1">
    <location>
        <begin position="61"/>
        <end position="87"/>
    </location>
</feature>
<reference evidence="3 4" key="1">
    <citation type="submission" date="2016-03" db="EMBL/GenBank/DDBJ databases">
        <title>Draft genome sequence of the Fonsecaea monophora CBS 269.37.</title>
        <authorList>
            <person name="Bombassaro A."/>
            <person name="Vinicius W.A."/>
            <person name="De Hoog S."/>
            <person name="Sun J."/>
            <person name="Souza E.M."/>
            <person name="Raittz R.T."/>
            <person name="Costa F."/>
            <person name="Leao A.C."/>
            <person name="Tadra-Sfeir M.Z."/>
            <person name="Baura V."/>
            <person name="Balsanelli E."/>
            <person name="Pedrosa F.O."/>
            <person name="Moreno L.F."/>
            <person name="Steffens M.B."/>
            <person name="Xi L."/>
            <person name="Bocca A.L."/>
            <person name="Felipe M.S."/>
            <person name="Teixeira M."/>
            <person name="Telles Filho F.Q."/>
            <person name="Azevedo C.M."/>
            <person name="Gomes R."/>
            <person name="Vicente V.A."/>
        </authorList>
    </citation>
    <scope>NUCLEOTIDE SEQUENCE [LARGE SCALE GENOMIC DNA]</scope>
    <source>
        <strain evidence="3 4">CBS 269.37</strain>
    </source>
</reference>
<feature type="compositionally biased region" description="Basic and acidic residues" evidence="1">
    <location>
        <begin position="78"/>
        <end position="87"/>
    </location>
</feature>
<dbReference type="OrthoDB" id="273556at2759"/>
<dbReference type="GO" id="GO:0005737">
    <property type="term" value="C:cytoplasm"/>
    <property type="evidence" value="ECO:0007669"/>
    <property type="project" value="TreeGrafter"/>
</dbReference>
<accession>A0A177FN17</accession>
<keyword evidence="4" id="KW-1185">Reference proteome</keyword>
<protein>
    <recommendedName>
        <fullName evidence="2">BRCA1-associated 2/ETP1 RRM domain-containing protein</fullName>
    </recommendedName>
</protein>
<dbReference type="PANTHER" id="PTHR24007:SF7">
    <property type="entry name" value="BRCA1-ASSOCIATED PROTEIN"/>
    <property type="match status" value="1"/>
</dbReference>
<evidence type="ECO:0000259" key="2">
    <source>
        <dbReference type="Pfam" id="PF07576"/>
    </source>
</evidence>
<dbReference type="PANTHER" id="PTHR24007">
    <property type="entry name" value="BRCA1-ASSOCIATED PROTEIN"/>
    <property type="match status" value="1"/>
</dbReference>
<sequence>MPDYFFHVAVELFTDPTFKAKQTDQHQPPTLSSFFRALKPFTNSGGRRESRDPLFDRKKEHLLSSRTRPQQPVQLEQTPRDICHSDPKDHRLDTIILESTDMSAFSGGNEEGSVASENIIGKGIGSVMSGHHMKGRYEPLESHDSADGWGIVHLYRDAEETAGLYKDSVYRSSDLWSDGLRNPPSGKPHPPPKDEECTTLCILAVPSYMTPSDFLSWVGEDTRREVSHFRMVRTSRANRYMVLMKFRHGKKAREWQHEWNGKVFNSMEVSGLRQLLGRDIN</sequence>
<dbReference type="InterPro" id="IPR011422">
    <property type="entry name" value="BRAP2/ETP1_RRM"/>
</dbReference>
<organism evidence="3 4">
    <name type="scientific">Fonsecaea monophora</name>
    <dbReference type="NCBI Taxonomy" id="254056"/>
    <lineage>
        <taxon>Eukaryota</taxon>
        <taxon>Fungi</taxon>
        <taxon>Dikarya</taxon>
        <taxon>Ascomycota</taxon>
        <taxon>Pezizomycotina</taxon>
        <taxon>Eurotiomycetes</taxon>
        <taxon>Chaetothyriomycetidae</taxon>
        <taxon>Chaetothyriales</taxon>
        <taxon>Herpotrichiellaceae</taxon>
        <taxon>Fonsecaea</taxon>
    </lineage>
</organism>
<dbReference type="GO" id="GO:0016567">
    <property type="term" value="P:protein ubiquitination"/>
    <property type="evidence" value="ECO:0007669"/>
    <property type="project" value="TreeGrafter"/>
</dbReference>
<dbReference type="EMBL" id="LVKK01000001">
    <property type="protein sequence ID" value="OAG45638.1"/>
    <property type="molecule type" value="Genomic_DNA"/>
</dbReference>
<feature type="compositionally biased region" description="Polar residues" evidence="1">
    <location>
        <begin position="64"/>
        <end position="77"/>
    </location>
</feature>
<gene>
    <name evidence="3" type="ORF">AYO21_00274</name>
</gene>
<evidence type="ECO:0000313" key="4">
    <source>
        <dbReference type="Proteomes" id="UP000077002"/>
    </source>
</evidence>
<comment type="caution">
    <text evidence="3">The sequence shown here is derived from an EMBL/GenBank/DDBJ whole genome shotgun (WGS) entry which is preliminary data.</text>
</comment>
<dbReference type="Proteomes" id="UP000077002">
    <property type="component" value="Unassembled WGS sequence"/>
</dbReference>
<dbReference type="GO" id="GO:0061630">
    <property type="term" value="F:ubiquitin protein ligase activity"/>
    <property type="evidence" value="ECO:0007669"/>
    <property type="project" value="TreeGrafter"/>
</dbReference>
<dbReference type="GO" id="GO:0007265">
    <property type="term" value="P:Ras protein signal transduction"/>
    <property type="evidence" value="ECO:0007669"/>
    <property type="project" value="TreeGrafter"/>
</dbReference>
<dbReference type="AlphaFoldDB" id="A0A177FN17"/>